<dbReference type="Proteomes" id="UP001172457">
    <property type="component" value="Chromosome 6"/>
</dbReference>
<proteinExistence type="predicted"/>
<name>A0AA38T1Z4_9ASTR</name>
<dbReference type="PROSITE" id="PS51183">
    <property type="entry name" value="JMJN"/>
    <property type="match status" value="1"/>
</dbReference>
<evidence type="ECO:0000313" key="3">
    <source>
        <dbReference type="EMBL" id="KAJ9543372.1"/>
    </source>
</evidence>
<dbReference type="InterPro" id="IPR003349">
    <property type="entry name" value="JmjN"/>
</dbReference>
<evidence type="ECO:0000313" key="4">
    <source>
        <dbReference type="Proteomes" id="UP001172457"/>
    </source>
</evidence>
<dbReference type="GO" id="GO:0000785">
    <property type="term" value="C:chromatin"/>
    <property type="evidence" value="ECO:0007669"/>
    <property type="project" value="TreeGrafter"/>
</dbReference>
<dbReference type="SMART" id="SM00558">
    <property type="entry name" value="JmjC"/>
    <property type="match status" value="1"/>
</dbReference>
<comment type="caution">
    <text evidence="3">The sequence shown here is derived from an EMBL/GenBank/DDBJ whole genome shotgun (WGS) entry which is preliminary data.</text>
</comment>
<dbReference type="Pfam" id="PF02375">
    <property type="entry name" value="JmjN"/>
    <property type="match status" value="1"/>
</dbReference>
<dbReference type="Pfam" id="PF02928">
    <property type="entry name" value="zf-C5HC2"/>
    <property type="match status" value="1"/>
</dbReference>
<gene>
    <name evidence="3" type="ORF">OSB04_023079</name>
</gene>
<evidence type="ECO:0000259" key="1">
    <source>
        <dbReference type="PROSITE" id="PS51183"/>
    </source>
</evidence>
<feature type="domain" description="JmjN" evidence="1">
    <location>
        <begin position="109"/>
        <end position="150"/>
    </location>
</feature>
<dbReference type="PANTHER" id="PTHR10694">
    <property type="entry name" value="LYSINE-SPECIFIC DEMETHYLASE"/>
    <property type="match status" value="1"/>
</dbReference>
<dbReference type="SUPFAM" id="SSF51197">
    <property type="entry name" value="Clavaminate synthase-like"/>
    <property type="match status" value="1"/>
</dbReference>
<sequence length="603" mass="69928">MEEQSNPSALASLKSFMLKRVERDEEPWSTQVKPSFEKLQKSLKKRPWILHDQINHSEKLDKRHLDKNSFVENSLPNGVIRGCSSCNDCQKRTAHWRPKEPNKLELDCAPVFHPTKEEFEDTFKYIAKIRSEAEEYGICSIVPPDSWKPYCPITENKIWENSRFRTQVQHIDELENPYSKKERRSIIEKMNGNRTAMVELNDGCDDFELESGPDFTLQTFKTYAEDFESGYFNKEDVLTDSGTPTWEDIEGEYWRIVRNPTEEIQVLCGHNLKANVLGSGFPLLSDPLGGDQSEYVKSAALAPWMDVGMCFSSFCWKVEEHNLYSLTYLPLGASRIWYAVPGRYYDKCEAALKKTFPELSGHPELFHKLVPQLSPSVLKSEGIPVFRCVQYPNQFTLVFPGAYSSGFNIGFNVFMSVNLAPFDWLPYGEHSVEIYKDLHRKTSISYDKLLIENSRNIVKASWLLKLRRDSEGWKTACGTDGWLTRALKSRVKLEQMRREFLCTTSQSRMMDKEFGSIIKKECIVCYYDLYLSATSCLCSPERYTCLEHSKQLCSCPWSSRIFLFRYNIDELKLLIEALEGQLNALYRWAKENPELFFNDCNDK</sequence>
<evidence type="ECO:0000259" key="2">
    <source>
        <dbReference type="PROSITE" id="PS51184"/>
    </source>
</evidence>
<dbReference type="AlphaFoldDB" id="A0AA38T1Z4"/>
<dbReference type="Gene3D" id="2.60.120.650">
    <property type="entry name" value="Cupin"/>
    <property type="match status" value="1"/>
</dbReference>
<feature type="domain" description="JmjC" evidence="2">
    <location>
        <begin position="248"/>
        <end position="436"/>
    </location>
</feature>
<dbReference type="InterPro" id="IPR003347">
    <property type="entry name" value="JmjC_dom"/>
</dbReference>
<reference evidence="3" key="1">
    <citation type="submission" date="2023-03" db="EMBL/GenBank/DDBJ databases">
        <title>Chromosome-scale reference genome and RAD-based genetic map of yellow starthistle (Centaurea solstitialis) reveal putative structural variation and QTLs associated with invader traits.</title>
        <authorList>
            <person name="Reatini B."/>
            <person name="Cang F.A."/>
            <person name="Jiang Q."/>
            <person name="Mckibben M.T.W."/>
            <person name="Barker M.S."/>
            <person name="Rieseberg L.H."/>
            <person name="Dlugosch K.M."/>
        </authorList>
    </citation>
    <scope>NUCLEOTIDE SEQUENCE</scope>
    <source>
        <strain evidence="3">CAN-66</strain>
        <tissue evidence="3">Leaf</tissue>
    </source>
</reference>
<organism evidence="3 4">
    <name type="scientific">Centaurea solstitialis</name>
    <name type="common">yellow star-thistle</name>
    <dbReference type="NCBI Taxonomy" id="347529"/>
    <lineage>
        <taxon>Eukaryota</taxon>
        <taxon>Viridiplantae</taxon>
        <taxon>Streptophyta</taxon>
        <taxon>Embryophyta</taxon>
        <taxon>Tracheophyta</taxon>
        <taxon>Spermatophyta</taxon>
        <taxon>Magnoliopsida</taxon>
        <taxon>eudicotyledons</taxon>
        <taxon>Gunneridae</taxon>
        <taxon>Pentapetalae</taxon>
        <taxon>asterids</taxon>
        <taxon>campanulids</taxon>
        <taxon>Asterales</taxon>
        <taxon>Asteraceae</taxon>
        <taxon>Carduoideae</taxon>
        <taxon>Cardueae</taxon>
        <taxon>Centaureinae</taxon>
        <taxon>Centaurea</taxon>
    </lineage>
</organism>
<dbReference type="InterPro" id="IPR004198">
    <property type="entry name" value="Znf_C5HC2"/>
</dbReference>
<accession>A0AA38T1Z4</accession>
<dbReference type="GO" id="GO:0034647">
    <property type="term" value="F:histone H3K4me/H3K4me2/H3K4me3 demethylase activity"/>
    <property type="evidence" value="ECO:0007669"/>
    <property type="project" value="TreeGrafter"/>
</dbReference>
<dbReference type="PANTHER" id="PTHR10694:SF54">
    <property type="entry name" value="INACTIVE LYSINE-SPECIFIC DEMETHYLASE JMJ19-RELATED"/>
    <property type="match status" value="1"/>
</dbReference>
<dbReference type="GO" id="GO:0005634">
    <property type="term" value="C:nucleus"/>
    <property type="evidence" value="ECO:0007669"/>
    <property type="project" value="TreeGrafter"/>
</dbReference>
<dbReference type="Pfam" id="PF02373">
    <property type="entry name" value="JmjC"/>
    <property type="match status" value="1"/>
</dbReference>
<keyword evidence="4" id="KW-1185">Reference proteome</keyword>
<dbReference type="PROSITE" id="PS51184">
    <property type="entry name" value="JMJC"/>
    <property type="match status" value="1"/>
</dbReference>
<protein>
    <submittedName>
        <fullName evidence="3">Uncharacterized protein</fullName>
    </submittedName>
</protein>
<dbReference type="EMBL" id="JARYMX010000006">
    <property type="protein sequence ID" value="KAJ9543372.1"/>
    <property type="molecule type" value="Genomic_DNA"/>
</dbReference>
<dbReference type="SMART" id="SM00545">
    <property type="entry name" value="JmjN"/>
    <property type="match status" value="1"/>
</dbReference>
<dbReference type="GO" id="GO:0010468">
    <property type="term" value="P:regulation of gene expression"/>
    <property type="evidence" value="ECO:0007669"/>
    <property type="project" value="TreeGrafter"/>
</dbReference>